<feature type="transmembrane region" description="Helical" evidence="1">
    <location>
        <begin position="41"/>
        <end position="59"/>
    </location>
</feature>
<keyword evidence="1" id="KW-0812">Transmembrane</keyword>
<keyword evidence="3" id="KW-1185">Reference proteome</keyword>
<dbReference type="Proteomes" id="UP000315647">
    <property type="component" value="Chromosome"/>
</dbReference>
<evidence type="ECO:0000313" key="3">
    <source>
        <dbReference type="Proteomes" id="UP000315647"/>
    </source>
</evidence>
<evidence type="ECO:0000313" key="2">
    <source>
        <dbReference type="EMBL" id="QDT29629.1"/>
    </source>
</evidence>
<name>A0A517QDD9_9PLAN</name>
<feature type="transmembrane region" description="Helical" evidence="1">
    <location>
        <begin position="65"/>
        <end position="83"/>
    </location>
</feature>
<proteinExistence type="predicted"/>
<feature type="transmembrane region" description="Helical" evidence="1">
    <location>
        <begin position="6"/>
        <end position="29"/>
    </location>
</feature>
<dbReference type="RefSeq" id="WP_145451620.1">
    <property type="nucleotide sequence ID" value="NZ_CP037421.1"/>
</dbReference>
<organism evidence="2 3">
    <name type="scientific">Gimesia panareensis</name>
    <dbReference type="NCBI Taxonomy" id="2527978"/>
    <lineage>
        <taxon>Bacteria</taxon>
        <taxon>Pseudomonadati</taxon>
        <taxon>Planctomycetota</taxon>
        <taxon>Planctomycetia</taxon>
        <taxon>Planctomycetales</taxon>
        <taxon>Planctomycetaceae</taxon>
        <taxon>Gimesia</taxon>
    </lineage>
</organism>
<keyword evidence="1" id="KW-0472">Membrane</keyword>
<accession>A0A517QDD9</accession>
<dbReference type="AlphaFoldDB" id="A0A517QDD9"/>
<dbReference type="EMBL" id="CP037421">
    <property type="protein sequence ID" value="QDT29629.1"/>
    <property type="molecule type" value="Genomic_DNA"/>
</dbReference>
<reference evidence="2 3" key="1">
    <citation type="submission" date="2019-03" db="EMBL/GenBank/DDBJ databases">
        <title>Deep-cultivation of Planctomycetes and their phenomic and genomic characterization uncovers novel biology.</title>
        <authorList>
            <person name="Wiegand S."/>
            <person name="Jogler M."/>
            <person name="Boedeker C."/>
            <person name="Pinto D."/>
            <person name="Vollmers J."/>
            <person name="Rivas-Marin E."/>
            <person name="Kohn T."/>
            <person name="Peeters S.H."/>
            <person name="Heuer A."/>
            <person name="Rast P."/>
            <person name="Oberbeckmann S."/>
            <person name="Bunk B."/>
            <person name="Jeske O."/>
            <person name="Meyerdierks A."/>
            <person name="Storesund J.E."/>
            <person name="Kallscheuer N."/>
            <person name="Luecker S."/>
            <person name="Lage O.M."/>
            <person name="Pohl T."/>
            <person name="Merkel B.J."/>
            <person name="Hornburger P."/>
            <person name="Mueller R.-W."/>
            <person name="Bruemmer F."/>
            <person name="Labrenz M."/>
            <person name="Spormann A.M."/>
            <person name="Op den Camp H."/>
            <person name="Overmann J."/>
            <person name="Amann R."/>
            <person name="Jetten M.S.M."/>
            <person name="Mascher T."/>
            <person name="Medema M.H."/>
            <person name="Devos D.P."/>
            <person name="Kaster A.-K."/>
            <person name="Ovreas L."/>
            <person name="Rohde M."/>
            <person name="Galperin M.Y."/>
            <person name="Jogler C."/>
        </authorList>
    </citation>
    <scope>NUCLEOTIDE SEQUENCE [LARGE SCALE GENOMIC DNA]</scope>
    <source>
        <strain evidence="2 3">Enr10</strain>
    </source>
</reference>
<evidence type="ECO:0000256" key="1">
    <source>
        <dbReference type="SAM" id="Phobius"/>
    </source>
</evidence>
<protein>
    <submittedName>
        <fullName evidence="2">Uncharacterized protein</fullName>
    </submittedName>
</protein>
<keyword evidence="1" id="KW-1133">Transmembrane helix</keyword>
<gene>
    <name evidence="2" type="ORF">Enr10x_49840</name>
</gene>
<sequence length="208" mass="23770">MKLLLTILLIAFVVLFLVNMILGRIWGFYQPLKWTSGGETTLVAELAILVFISSCLLGVIWNSEISALCVIFALPAAMISYISEGRARKRFLLKEAELYEANKKEHPGIFDTLPPERLDDFDDEIFDLYDAGIATYLGTISREDLKILIDRFELDGEQGPNDIFVFHEMVELAKEAGISDELESLLFQALEKRDYLYLRWIPRQVSLN</sequence>